<dbReference type="PANTHER" id="PTHR34605">
    <property type="entry name" value="PHAGE_INTEGRASE DOMAIN-CONTAINING PROTEIN"/>
    <property type="match status" value="1"/>
</dbReference>
<dbReference type="SUPFAM" id="SSF47823">
    <property type="entry name" value="lambda integrase-like, N-terminal domain"/>
    <property type="match status" value="1"/>
</dbReference>
<organism evidence="4 5">
    <name type="scientific">Tilletia caries</name>
    <name type="common">wheat bunt fungus</name>
    <dbReference type="NCBI Taxonomy" id="13290"/>
    <lineage>
        <taxon>Eukaryota</taxon>
        <taxon>Fungi</taxon>
        <taxon>Dikarya</taxon>
        <taxon>Basidiomycota</taxon>
        <taxon>Ustilaginomycotina</taxon>
        <taxon>Exobasidiomycetes</taxon>
        <taxon>Tilletiales</taxon>
        <taxon>Tilletiaceae</taxon>
        <taxon>Tilletia</taxon>
    </lineage>
</organism>
<evidence type="ECO:0000256" key="2">
    <source>
        <dbReference type="ARBA" id="ARBA00023172"/>
    </source>
</evidence>
<protein>
    <recommendedName>
        <fullName evidence="6">Tyr recombinase domain-containing protein</fullName>
    </recommendedName>
</protein>
<evidence type="ECO:0000256" key="1">
    <source>
        <dbReference type="ARBA" id="ARBA00023125"/>
    </source>
</evidence>
<accession>A0A8T8TKK9</accession>
<sequence>MTYGGLNQVLNEHRAVDKRRRASSSVAGAPMPTGQHTPTPFFPPSIQGATDDLPSHVAICEERYITASNRIFRWAPSPGPASSLSTSSGFNFDPSGLMSGSVTEVLEFSLEESTCVSYSTAIIKYCAFCDSAGIPIQDRCPPSSGLLLAFVSSFVAKIRADTAKKYLGAVATWHRLWGHDWVIFPQVTYALRGLKHFQPPANDLRPPILAAHLHAVKAHLDIDSDPLHAAVWACSLFSWWAVCRLAETTSPSTPSFTPSRNATRASVQAHRQVLGGKEIVRVDLPWTKTTKEKGQQKHVVKVGGTLCPVEAFDNHLRLSPVPVSELSTTALFAFRSSSMPGSTLVLPLSKTKFLTTFNAALVRSGQEAFQGHSFRIGDATMYWHTGTDIKSIKLIGGWKGNSVLKYLREYARGLLPAHERAAAAIAEAAPS</sequence>
<evidence type="ECO:0000256" key="3">
    <source>
        <dbReference type="SAM" id="MobiDB-lite"/>
    </source>
</evidence>
<dbReference type="GO" id="GO:0006310">
    <property type="term" value="P:DNA recombination"/>
    <property type="evidence" value="ECO:0007669"/>
    <property type="project" value="UniProtKB-KW"/>
</dbReference>
<dbReference type="InterPro" id="IPR010998">
    <property type="entry name" value="Integrase_recombinase_N"/>
</dbReference>
<feature type="region of interest" description="Disordered" evidence="3">
    <location>
        <begin position="12"/>
        <end position="38"/>
    </location>
</feature>
<name>A0A8T8TKK9_9BASI</name>
<comment type="caution">
    <text evidence="4">The sequence shown here is derived from an EMBL/GenBank/DDBJ whole genome shotgun (WGS) entry which is preliminary data.</text>
</comment>
<dbReference type="EMBL" id="LWDD02000376">
    <property type="protein sequence ID" value="KAE8261353.1"/>
    <property type="molecule type" value="Genomic_DNA"/>
</dbReference>
<evidence type="ECO:0000313" key="5">
    <source>
        <dbReference type="Proteomes" id="UP000077671"/>
    </source>
</evidence>
<gene>
    <name evidence="4" type="ORF">A4X03_0g3326</name>
</gene>
<dbReference type="InterPro" id="IPR011010">
    <property type="entry name" value="DNA_brk_join_enz"/>
</dbReference>
<reference evidence="4" key="1">
    <citation type="submission" date="2016-04" db="EMBL/GenBank/DDBJ databases">
        <authorList>
            <person name="Nguyen H.D."/>
            <person name="Kesanakurti P."/>
            <person name="Cullis J."/>
            <person name="Levesque C.A."/>
            <person name="Hambleton S."/>
        </authorList>
    </citation>
    <scope>NUCLEOTIDE SEQUENCE</scope>
    <source>
        <strain evidence="4">DAOMC 238032</strain>
    </source>
</reference>
<dbReference type="SUPFAM" id="SSF56349">
    <property type="entry name" value="DNA breaking-rejoining enzymes"/>
    <property type="match status" value="1"/>
</dbReference>
<keyword evidence="1" id="KW-0238">DNA-binding</keyword>
<dbReference type="PANTHER" id="PTHR34605:SF3">
    <property type="entry name" value="P CELL-TYPE AGGLUTINATION PROTEIN MAP4-LIKE-RELATED"/>
    <property type="match status" value="1"/>
</dbReference>
<proteinExistence type="predicted"/>
<evidence type="ECO:0000313" key="4">
    <source>
        <dbReference type="EMBL" id="KAE8261353.1"/>
    </source>
</evidence>
<reference evidence="4" key="2">
    <citation type="journal article" date="2019" name="IMA Fungus">
        <title>Genome sequencing and comparison of five Tilletia species to identify candidate genes for the detection of regulated species infecting wheat.</title>
        <authorList>
            <person name="Nguyen H.D.T."/>
            <person name="Sultana T."/>
            <person name="Kesanakurti P."/>
            <person name="Hambleton S."/>
        </authorList>
    </citation>
    <scope>NUCLEOTIDE SEQUENCE</scope>
    <source>
        <strain evidence="4">DAOMC 238032</strain>
    </source>
</reference>
<dbReference type="InterPro" id="IPR052925">
    <property type="entry name" value="Phage_Integrase-like_Recomb"/>
</dbReference>
<dbReference type="GO" id="GO:0015074">
    <property type="term" value="P:DNA integration"/>
    <property type="evidence" value="ECO:0007669"/>
    <property type="project" value="InterPro"/>
</dbReference>
<evidence type="ECO:0008006" key="6">
    <source>
        <dbReference type="Google" id="ProtNLM"/>
    </source>
</evidence>
<dbReference type="Gene3D" id="1.10.443.10">
    <property type="entry name" value="Intergrase catalytic core"/>
    <property type="match status" value="1"/>
</dbReference>
<dbReference type="InterPro" id="IPR013762">
    <property type="entry name" value="Integrase-like_cat_sf"/>
</dbReference>
<dbReference type="Gene3D" id="1.10.150.130">
    <property type="match status" value="1"/>
</dbReference>
<dbReference type="AlphaFoldDB" id="A0A8T8TKK9"/>
<dbReference type="GO" id="GO:0003677">
    <property type="term" value="F:DNA binding"/>
    <property type="evidence" value="ECO:0007669"/>
    <property type="project" value="UniProtKB-KW"/>
</dbReference>
<keyword evidence="2" id="KW-0233">DNA recombination</keyword>
<dbReference type="Proteomes" id="UP000077671">
    <property type="component" value="Unassembled WGS sequence"/>
</dbReference>